<protein>
    <recommendedName>
        <fullName evidence="3">Carboxypeptidase regulatory-like domain-containing protein</fullName>
    </recommendedName>
</protein>
<accession>M0M0Q2</accession>
<evidence type="ECO:0008006" key="3">
    <source>
        <dbReference type="Google" id="ProtNLM"/>
    </source>
</evidence>
<dbReference type="Proteomes" id="UP000011607">
    <property type="component" value="Unassembled WGS sequence"/>
</dbReference>
<name>M0M0Q2_9EURY</name>
<dbReference type="AlphaFoldDB" id="M0M0Q2"/>
<proteinExistence type="predicted"/>
<reference evidence="1 2" key="1">
    <citation type="journal article" date="2014" name="PLoS Genet.">
        <title>Phylogenetically driven sequencing of extremely halophilic archaea reveals strategies for static and dynamic osmo-response.</title>
        <authorList>
            <person name="Becker E.A."/>
            <person name="Seitzer P.M."/>
            <person name="Tritt A."/>
            <person name="Larsen D."/>
            <person name="Krusor M."/>
            <person name="Yao A.I."/>
            <person name="Wu D."/>
            <person name="Madern D."/>
            <person name="Eisen J.A."/>
            <person name="Darling A.E."/>
            <person name="Facciotti M.T."/>
        </authorList>
    </citation>
    <scope>NUCLEOTIDE SEQUENCE [LARGE SCALE GENOMIC DNA]</scope>
    <source>
        <strain evidence="1 2">JCM 10879</strain>
    </source>
</reference>
<dbReference type="EMBL" id="AOMA01000099">
    <property type="protein sequence ID" value="EMA38199.1"/>
    <property type="molecule type" value="Genomic_DNA"/>
</dbReference>
<keyword evidence="2" id="KW-1185">Reference proteome</keyword>
<evidence type="ECO:0000313" key="1">
    <source>
        <dbReference type="EMBL" id="EMA38199.1"/>
    </source>
</evidence>
<organism evidence="1 2">
    <name type="scientific">Halobiforma nitratireducens JCM 10879</name>
    <dbReference type="NCBI Taxonomy" id="1227454"/>
    <lineage>
        <taxon>Archaea</taxon>
        <taxon>Methanobacteriati</taxon>
        <taxon>Methanobacteriota</taxon>
        <taxon>Stenosarchaea group</taxon>
        <taxon>Halobacteria</taxon>
        <taxon>Halobacteriales</taxon>
        <taxon>Natrialbaceae</taxon>
        <taxon>Halobiforma</taxon>
    </lineage>
</organism>
<comment type="caution">
    <text evidence="1">The sequence shown here is derived from an EMBL/GenBank/DDBJ whole genome shotgun (WGS) entry which is preliminary data.</text>
</comment>
<evidence type="ECO:0000313" key="2">
    <source>
        <dbReference type="Proteomes" id="UP000011607"/>
    </source>
</evidence>
<dbReference type="eggNOG" id="arCOG02916">
    <property type="taxonomic scope" value="Archaea"/>
</dbReference>
<gene>
    <name evidence="1" type="ORF">C446_10130</name>
</gene>
<sequence>MSRLVGRWFLLWAVVRPSMRIVRSLLLATPNREPTVGEPFRVRVTDELGRPIADAVVESGSIVARTGGNGWCRLRFRSPGYRTVCASREATERVAFEPVRATLRVVPAGRPTLSRRLG</sequence>